<protein>
    <submittedName>
        <fullName evidence="6">Conserved protein/domain typically associated with flavoprotein oxygenase, DIM6/NTAB family</fullName>
    </submittedName>
</protein>
<dbReference type="GO" id="GO:0010181">
    <property type="term" value="F:FMN binding"/>
    <property type="evidence" value="ECO:0007669"/>
    <property type="project" value="InterPro"/>
</dbReference>
<dbReference type="SUPFAM" id="SSF50475">
    <property type="entry name" value="FMN-binding split barrel"/>
    <property type="match status" value="1"/>
</dbReference>
<dbReference type="RefSeq" id="WP_008045554.1">
    <property type="nucleotide sequence ID" value="NZ_CH724152.1"/>
</dbReference>
<keyword evidence="3" id="KW-0288">FMN</keyword>
<dbReference type="HOGENOM" id="CLU_059021_3_1_6"/>
<name>A4BCN1_9GAMM</name>
<dbReference type="Gene3D" id="2.30.110.10">
    <property type="entry name" value="Electron Transport, Fmn-binding Protein, Chain A"/>
    <property type="match status" value="1"/>
</dbReference>
<evidence type="ECO:0000256" key="3">
    <source>
        <dbReference type="ARBA" id="ARBA00022643"/>
    </source>
</evidence>
<comment type="caution">
    <text evidence="6">The sequence shown here is derived from an EMBL/GenBank/DDBJ whole genome shotgun (WGS) entry which is preliminary data.</text>
</comment>
<sequence length="201" mass="22371">MHLKFNDLDKASAYRLLTHTVTPRPIAWVLTENENGSYNVAPFSYFTVISSDPALLMISAGHKADGSKKDTWRNIERTEQAVIHIADLSLIDALNETARPLPADVSELTNVDLPLCDEAGFELPRIQAAPVAFQTRLYDIHLVGNGPQGVIYTEVTHAYVNDELWLPDENRVDETRLNPLSRLGGERYSGLGPVHSRARPN</sequence>
<gene>
    <name evidence="6" type="ORF">MED297_07741</name>
</gene>
<dbReference type="Pfam" id="PF01613">
    <property type="entry name" value="Flavin_Reduct"/>
    <property type="match status" value="1"/>
</dbReference>
<dbReference type="InterPro" id="IPR002563">
    <property type="entry name" value="Flavin_Rdtase-like_dom"/>
</dbReference>
<evidence type="ECO:0000256" key="1">
    <source>
        <dbReference type="ARBA" id="ARBA00001917"/>
    </source>
</evidence>
<comment type="similarity">
    <text evidence="4">Belongs to the flavoredoxin family.</text>
</comment>
<evidence type="ECO:0000313" key="6">
    <source>
        <dbReference type="EMBL" id="EAR09963.1"/>
    </source>
</evidence>
<keyword evidence="2" id="KW-0285">Flavoprotein</keyword>
<evidence type="ECO:0000256" key="2">
    <source>
        <dbReference type="ARBA" id="ARBA00022630"/>
    </source>
</evidence>
<comment type="cofactor">
    <cofactor evidence="1">
        <name>FMN</name>
        <dbReference type="ChEBI" id="CHEBI:58210"/>
    </cofactor>
</comment>
<reference evidence="6 7" key="1">
    <citation type="submission" date="2006-02" db="EMBL/GenBank/DDBJ databases">
        <authorList>
            <person name="Pinhassi J."/>
            <person name="Pedros-Alio C."/>
            <person name="Ferriera S."/>
            <person name="Johnson J."/>
            <person name="Kravitz S."/>
            <person name="Halpern A."/>
            <person name="Remington K."/>
            <person name="Beeson K."/>
            <person name="Tran B."/>
            <person name="Rogers Y.-H."/>
            <person name="Friedman R."/>
            <person name="Venter J.C."/>
        </authorList>
    </citation>
    <scope>NUCLEOTIDE SEQUENCE [LARGE SCALE GENOMIC DNA]</scope>
    <source>
        <strain evidence="6 7">MED297</strain>
    </source>
</reference>
<dbReference type="EMBL" id="AAOE01000006">
    <property type="protein sequence ID" value="EAR09963.1"/>
    <property type="molecule type" value="Genomic_DNA"/>
</dbReference>
<dbReference type="Proteomes" id="UP000005953">
    <property type="component" value="Unassembled WGS sequence"/>
</dbReference>
<evidence type="ECO:0000313" key="7">
    <source>
        <dbReference type="Proteomes" id="UP000005953"/>
    </source>
</evidence>
<proteinExistence type="inferred from homology"/>
<dbReference type="PANTHER" id="PTHR33798">
    <property type="entry name" value="FLAVOPROTEIN OXYGENASE"/>
    <property type="match status" value="1"/>
</dbReference>
<dbReference type="STRING" id="314283.MED297_07741"/>
<dbReference type="PANTHER" id="PTHR33798:SF5">
    <property type="entry name" value="FLAVIN REDUCTASE LIKE DOMAIN-CONTAINING PROTEIN"/>
    <property type="match status" value="1"/>
</dbReference>
<dbReference type="GO" id="GO:0016646">
    <property type="term" value="F:oxidoreductase activity, acting on the CH-NH group of donors, NAD or NADP as acceptor"/>
    <property type="evidence" value="ECO:0007669"/>
    <property type="project" value="UniProtKB-ARBA"/>
</dbReference>
<evidence type="ECO:0000259" key="5">
    <source>
        <dbReference type="SMART" id="SM00903"/>
    </source>
</evidence>
<dbReference type="AlphaFoldDB" id="A4BCN1"/>
<dbReference type="SMART" id="SM00903">
    <property type="entry name" value="Flavin_Reduct"/>
    <property type="match status" value="1"/>
</dbReference>
<organism evidence="6 7">
    <name type="scientific">Reinekea blandensis MED297</name>
    <dbReference type="NCBI Taxonomy" id="314283"/>
    <lineage>
        <taxon>Bacteria</taxon>
        <taxon>Pseudomonadati</taxon>
        <taxon>Pseudomonadota</taxon>
        <taxon>Gammaproteobacteria</taxon>
        <taxon>Oceanospirillales</taxon>
        <taxon>Saccharospirillaceae</taxon>
        <taxon>Reinekea</taxon>
    </lineage>
</organism>
<dbReference type="InterPro" id="IPR012349">
    <property type="entry name" value="Split_barrel_FMN-bd"/>
</dbReference>
<evidence type="ECO:0000256" key="4">
    <source>
        <dbReference type="ARBA" id="ARBA00038054"/>
    </source>
</evidence>
<keyword evidence="7" id="KW-1185">Reference proteome</keyword>
<accession>A4BCN1</accession>
<dbReference type="OrthoDB" id="9794638at2"/>
<feature type="domain" description="Flavin reductase like" evidence="5">
    <location>
        <begin position="21"/>
        <end position="172"/>
    </location>
</feature>